<dbReference type="EMBL" id="ACCU02000003">
    <property type="protein sequence ID" value="EEE46441.2"/>
    <property type="molecule type" value="Genomic_DNA"/>
</dbReference>
<name>A0A5E8H339_ROSAD</name>
<evidence type="ECO:0000313" key="2">
    <source>
        <dbReference type="EMBL" id="EEE46441.2"/>
    </source>
</evidence>
<dbReference type="Pfam" id="PF13643">
    <property type="entry name" value="DUF4145"/>
    <property type="match status" value="1"/>
</dbReference>
<protein>
    <recommendedName>
        <fullName evidence="1">DUF4145 domain-containing protein</fullName>
    </recommendedName>
</protein>
<dbReference type="InterPro" id="IPR025285">
    <property type="entry name" value="DUF4145"/>
</dbReference>
<reference evidence="2 3" key="2">
    <citation type="submission" date="2013-04" db="EMBL/GenBank/DDBJ databases">
        <authorList>
            <person name="Fiebig A."/>
            <person name="Pradella S."/>
            <person name="Wagner-Doebler I."/>
        </authorList>
    </citation>
    <scope>NUCLEOTIDE SEQUENCE [LARGE SCALE GENOMIC DNA]</scope>
    <source>
        <strain evidence="3">DSM 17067 / NCIMB 14079 / DFL-11</strain>
    </source>
</reference>
<feature type="domain" description="DUF4145" evidence="1">
    <location>
        <begin position="147"/>
        <end position="214"/>
    </location>
</feature>
<reference evidence="2 3" key="1">
    <citation type="submission" date="2008-01" db="EMBL/GenBank/DDBJ databases">
        <authorList>
            <person name="Wagner-Dobler I."/>
            <person name="Ferriera S."/>
            <person name="Johnson J."/>
            <person name="Kravitz S."/>
            <person name="Beeson K."/>
            <person name="Sutton G."/>
            <person name="Rogers Y.-H."/>
            <person name="Friedman R."/>
            <person name="Frazier M."/>
            <person name="Venter J.C."/>
        </authorList>
    </citation>
    <scope>NUCLEOTIDE SEQUENCE [LARGE SCALE GENOMIC DNA]</scope>
    <source>
        <strain evidence="3">DSM 17067 / NCIMB 14079 / DFL-11</strain>
    </source>
</reference>
<proteinExistence type="predicted"/>
<comment type="caution">
    <text evidence="2">The sequence shown here is derived from an EMBL/GenBank/DDBJ whole genome shotgun (WGS) entry which is preliminary data.</text>
</comment>
<dbReference type="Proteomes" id="UP000004703">
    <property type="component" value="Chromosome"/>
</dbReference>
<evidence type="ECO:0000313" key="3">
    <source>
        <dbReference type="Proteomes" id="UP000004703"/>
    </source>
</evidence>
<evidence type="ECO:0000259" key="1">
    <source>
        <dbReference type="Pfam" id="PF13643"/>
    </source>
</evidence>
<gene>
    <name evidence="2" type="ORF">SADFL11_3730</name>
</gene>
<dbReference type="RefSeq" id="WP_050776075.1">
    <property type="nucleotide sequence ID" value="NZ_CM011002.1"/>
</dbReference>
<dbReference type="AlphaFoldDB" id="A0A5E8H339"/>
<accession>A0A5E8H339</accession>
<organism evidence="2 3">
    <name type="scientific">Roseibium alexandrii (strain DSM 17067 / NCIMB 14079 / DFL-11)</name>
    <name type="common">Labrenzia alexandrii</name>
    <dbReference type="NCBI Taxonomy" id="244592"/>
    <lineage>
        <taxon>Bacteria</taxon>
        <taxon>Pseudomonadati</taxon>
        <taxon>Pseudomonadota</taxon>
        <taxon>Alphaproteobacteria</taxon>
        <taxon>Hyphomicrobiales</taxon>
        <taxon>Stappiaceae</taxon>
        <taxon>Roseibium</taxon>
    </lineage>
</organism>
<sequence>MMVVTQQCGRCGQLVDFSFIAAFEHTQKSPEEVKAKSDATRRMAGHGMPGHYMHDTPKGKARGGAMAHCPRCSGPSLFVFEAEAAHIENIIASADPKKPQLFGGSGLLTVLEVHPPVKTPHSDPAWPEKVTELFQSVQSAFDQRMAPQMVLPTCRAVLELALKKLDESGENRKLISRINDLRDQGVITQGLADWAHHIRIDGNLAAHEGVGDQEAVREYIGFLRLFLDIVFALPERIAARRVS</sequence>